<dbReference type="InterPro" id="IPR032466">
    <property type="entry name" value="Metal_Hydrolase"/>
</dbReference>
<feature type="domain" description="Amidohydrolase-related" evidence="1">
    <location>
        <begin position="213"/>
        <end position="383"/>
    </location>
</feature>
<organism evidence="2 3">
    <name type="scientific">Jeotgalicoccus saudimassiliensis</name>
    <dbReference type="NCBI Taxonomy" id="1461582"/>
    <lineage>
        <taxon>Bacteria</taxon>
        <taxon>Bacillati</taxon>
        <taxon>Bacillota</taxon>
        <taxon>Bacilli</taxon>
        <taxon>Bacillales</taxon>
        <taxon>Staphylococcaceae</taxon>
        <taxon>Jeotgalicoccus</taxon>
    </lineage>
</organism>
<dbReference type="EMBL" id="CCSE01000001">
    <property type="protein sequence ID" value="CEA03553.1"/>
    <property type="molecule type" value="Genomic_DNA"/>
</dbReference>
<dbReference type="STRING" id="1461582.BN1048_02129"/>
<dbReference type="NCBIfam" id="TIGR02318">
    <property type="entry name" value="phosphono_phnM"/>
    <property type="match status" value="1"/>
</dbReference>
<accession>A0A078M803</accession>
<name>A0A078M803_9STAP</name>
<dbReference type="NCBIfam" id="NF011984">
    <property type="entry name" value="PRK15446.1-5"/>
    <property type="match status" value="1"/>
</dbReference>
<protein>
    <submittedName>
        <fullName evidence="2">Alpha-D-ribose 1-methylphosphonate 5-triphosphate diphosphatase</fullName>
    </submittedName>
</protein>
<dbReference type="Gene3D" id="2.30.40.10">
    <property type="entry name" value="Urease, subunit C, domain 1"/>
    <property type="match status" value="2"/>
</dbReference>
<evidence type="ECO:0000259" key="1">
    <source>
        <dbReference type="Pfam" id="PF01979"/>
    </source>
</evidence>
<dbReference type="NCBIfam" id="NF011987">
    <property type="entry name" value="PRK15446.2-3"/>
    <property type="match status" value="1"/>
</dbReference>
<reference evidence="2 3" key="1">
    <citation type="submission" date="2014-07" db="EMBL/GenBank/DDBJ databases">
        <authorList>
            <person name="Urmite Genomes Urmite Genomes"/>
        </authorList>
    </citation>
    <scope>NUCLEOTIDE SEQUENCE [LARGE SCALE GENOMIC DNA]</scope>
    <source>
        <strain evidence="2 3">13MG44_air</strain>
    </source>
</reference>
<dbReference type="Proteomes" id="UP000044136">
    <property type="component" value="Unassembled WGS sequence"/>
</dbReference>
<keyword evidence="3" id="KW-1185">Reference proteome</keyword>
<dbReference type="SUPFAM" id="SSF51556">
    <property type="entry name" value="Metallo-dependent hydrolases"/>
    <property type="match status" value="1"/>
</dbReference>
<dbReference type="PANTHER" id="PTHR43135">
    <property type="entry name" value="ALPHA-D-RIBOSE 1-METHYLPHOSPHONATE 5-TRIPHOSPHATE DIPHOSPHATASE"/>
    <property type="match status" value="1"/>
</dbReference>
<dbReference type="PANTHER" id="PTHR43135:SF3">
    <property type="entry name" value="ALPHA-D-RIBOSE 1-METHYLPHOSPHONATE 5-TRIPHOSPHATE DIPHOSPHATASE"/>
    <property type="match status" value="1"/>
</dbReference>
<evidence type="ECO:0000313" key="3">
    <source>
        <dbReference type="Proteomes" id="UP000044136"/>
    </source>
</evidence>
<dbReference type="PIRSF" id="PIRSF038971">
    <property type="entry name" value="PhnM"/>
    <property type="match status" value="1"/>
</dbReference>
<dbReference type="HOGENOM" id="CLU_060303_1_0_9"/>
<dbReference type="NCBIfam" id="NF011990">
    <property type="entry name" value="PRK15446.2-6"/>
    <property type="match status" value="1"/>
</dbReference>
<gene>
    <name evidence="2" type="primary">phnM</name>
    <name evidence="2" type="ORF">BN1048_02129</name>
</gene>
<dbReference type="eggNOG" id="COG3454">
    <property type="taxonomic scope" value="Bacteria"/>
</dbReference>
<dbReference type="InterPro" id="IPR011059">
    <property type="entry name" value="Metal-dep_hydrolase_composite"/>
</dbReference>
<dbReference type="Pfam" id="PF01979">
    <property type="entry name" value="Amidohydro_1"/>
    <property type="match status" value="1"/>
</dbReference>
<proteinExistence type="predicted"/>
<dbReference type="Pfam" id="PF22643">
    <property type="entry name" value="NagA_N"/>
    <property type="match status" value="1"/>
</dbReference>
<dbReference type="InterPro" id="IPR012696">
    <property type="entry name" value="PhnM"/>
</dbReference>
<dbReference type="AlphaFoldDB" id="A0A078M803"/>
<evidence type="ECO:0000313" key="2">
    <source>
        <dbReference type="EMBL" id="CEA03553.1"/>
    </source>
</evidence>
<dbReference type="Gene3D" id="3.20.20.140">
    <property type="entry name" value="Metal-dependent hydrolases"/>
    <property type="match status" value="1"/>
</dbReference>
<dbReference type="RefSeq" id="WP_331709023.1">
    <property type="nucleotide sequence ID" value="NZ_CCSE01000001.1"/>
</dbReference>
<dbReference type="SUPFAM" id="SSF51338">
    <property type="entry name" value="Composite domain of metallo-dependent hydrolases"/>
    <property type="match status" value="1"/>
</dbReference>
<dbReference type="GO" id="GO:0019700">
    <property type="term" value="P:organic phosphonate catabolic process"/>
    <property type="evidence" value="ECO:0007669"/>
    <property type="project" value="InterPro"/>
</dbReference>
<sequence length="391" mass="43997">MIIINSSVITATEILNDFAVVIDGERIEKLIPMSEVNTGDYEKVIDAKGGYVTAGFIDIHSDYIEGIIAPRPTTIMDFNIGIKESERILSSHGITTMFHSLSIYKEDLFGHKPVRQPENVDKLIHAIHRTHTEKHLIRHRMHARFELDAVEMLPAIKEHIQQDRIHLLSFMDHTPGQGQYRDIENYRHTMKGYRDLSDDEINAQIAVKKKMSRLSVEEMEELSELARAKGVAVASHDDDATEKIDFNETLKTTISEFPITMEVAKYADGKGMSTLAGAPNIMLGGSHSGNLNAKDAIMEGCISILCSDYYPAAMLHSVFKLHREAEYPLVDGFNLITLNPARAVNMDDEIGSIEPGKKADLNIIRLFDDYPTITECIVNGKVVSRYHYRID</sequence>
<dbReference type="InterPro" id="IPR006680">
    <property type="entry name" value="Amidohydro-rel"/>
</dbReference>
<dbReference type="GO" id="GO:0016810">
    <property type="term" value="F:hydrolase activity, acting on carbon-nitrogen (but not peptide) bonds"/>
    <property type="evidence" value="ECO:0007669"/>
    <property type="project" value="InterPro"/>
</dbReference>
<dbReference type="InterPro" id="IPR051781">
    <property type="entry name" value="Metallo-dep_Hydrolase"/>
</dbReference>